<evidence type="ECO:0000313" key="3">
    <source>
        <dbReference type="Proteomes" id="UP000070089"/>
    </source>
</evidence>
<dbReference type="Proteomes" id="UP000070089">
    <property type="component" value="Unassembled WGS sequence"/>
</dbReference>
<organism evidence="2 3">
    <name type="scientific">Giardia duodenalis assemblage B</name>
    <dbReference type="NCBI Taxonomy" id="1394984"/>
    <lineage>
        <taxon>Eukaryota</taxon>
        <taxon>Metamonada</taxon>
        <taxon>Diplomonadida</taxon>
        <taxon>Hexamitidae</taxon>
        <taxon>Giardiinae</taxon>
        <taxon>Giardia</taxon>
    </lineage>
</organism>
<comment type="caution">
    <text evidence="2">The sequence shown here is derived from an EMBL/GenBank/DDBJ whole genome shotgun (WGS) entry which is preliminary data.</text>
</comment>
<dbReference type="VEuPathDB" id="GiardiaDB:QR46_4949"/>
<name>A0A132NM14_GIAIN</name>
<dbReference type="EMBL" id="JXTI01000352">
    <property type="protein sequence ID" value="KWX11097.1"/>
    <property type="molecule type" value="Genomic_DNA"/>
</dbReference>
<reference evidence="2 3" key="1">
    <citation type="journal article" date="2015" name="Mol. Biochem. Parasitol.">
        <title>Identification of polymorphic genes for use in assemblage B genotyping assays through comparative genomics of multiple assemblage B Giardia duodenalis isolates.</title>
        <authorList>
            <person name="Wielinga C."/>
            <person name="Thompson R.C."/>
            <person name="Monis P."/>
            <person name="Ryan U."/>
        </authorList>
    </citation>
    <scope>NUCLEOTIDE SEQUENCE [LARGE SCALE GENOMIC DNA]</scope>
    <source>
        <strain evidence="2 3">BAH15c1</strain>
    </source>
</reference>
<evidence type="ECO:0000256" key="1">
    <source>
        <dbReference type="SAM" id="SignalP"/>
    </source>
</evidence>
<protein>
    <submittedName>
        <fullName evidence="2">Uncharacterized protein</fullName>
    </submittedName>
</protein>
<dbReference type="AlphaFoldDB" id="A0A132NM14"/>
<feature type="chain" id="PRO_5007800022" evidence="1">
    <location>
        <begin position="20"/>
        <end position="50"/>
    </location>
</feature>
<gene>
    <name evidence="2" type="ORF">QR46_4949</name>
</gene>
<feature type="signal peptide" evidence="1">
    <location>
        <begin position="1"/>
        <end position="19"/>
    </location>
</feature>
<proteinExistence type="predicted"/>
<sequence length="50" mass="5205">MVVCTAVIVAVLLAAETSALSVAFVDGAALSIYKRTLYLLAILTSSSFKL</sequence>
<accession>A0A132NM14</accession>
<keyword evidence="1" id="KW-0732">Signal</keyword>
<evidence type="ECO:0000313" key="2">
    <source>
        <dbReference type="EMBL" id="KWX11097.1"/>
    </source>
</evidence>